<accession>A0ABV6L7P3</accession>
<reference evidence="2 3" key="1">
    <citation type="submission" date="2024-09" db="EMBL/GenBank/DDBJ databases">
        <authorList>
            <person name="Sun Q."/>
            <person name="Mori K."/>
        </authorList>
    </citation>
    <scope>NUCLEOTIDE SEQUENCE [LARGE SCALE GENOMIC DNA]</scope>
    <source>
        <strain evidence="2 3">NCAIM B.02415</strain>
    </source>
</reference>
<name>A0ABV6L7P3_9SPHI</name>
<evidence type="ECO:0000313" key="3">
    <source>
        <dbReference type="Proteomes" id="UP001589828"/>
    </source>
</evidence>
<evidence type="ECO:0000256" key="1">
    <source>
        <dbReference type="SAM" id="MobiDB-lite"/>
    </source>
</evidence>
<sequence length="51" mass="6061">MIENINQPTDWWENLSEAQKQHIQTGIADEENGRTISSKEFWDKLKDQNEN</sequence>
<dbReference type="EMBL" id="JBHLTS010000022">
    <property type="protein sequence ID" value="MFC0515471.1"/>
    <property type="molecule type" value="Genomic_DNA"/>
</dbReference>
<organism evidence="2 3">
    <name type="scientific">Mucilaginibacter angelicae</name>
    <dbReference type="NCBI Taxonomy" id="869718"/>
    <lineage>
        <taxon>Bacteria</taxon>
        <taxon>Pseudomonadati</taxon>
        <taxon>Bacteroidota</taxon>
        <taxon>Sphingobacteriia</taxon>
        <taxon>Sphingobacteriales</taxon>
        <taxon>Sphingobacteriaceae</taxon>
        <taxon>Mucilaginibacter</taxon>
    </lineage>
</organism>
<feature type="region of interest" description="Disordered" evidence="1">
    <location>
        <begin position="22"/>
        <end position="51"/>
    </location>
</feature>
<feature type="compositionally biased region" description="Basic and acidic residues" evidence="1">
    <location>
        <begin position="40"/>
        <end position="51"/>
    </location>
</feature>
<comment type="caution">
    <text evidence="2">The sequence shown here is derived from an EMBL/GenBank/DDBJ whole genome shotgun (WGS) entry which is preliminary data.</text>
</comment>
<gene>
    <name evidence="2" type="ORF">ACFFGT_14725</name>
</gene>
<dbReference type="Proteomes" id="UP001589828">
    <property type="component" value="Unassembled WGS sequence"/>
</dbReference>
<protein>
    <submittedName>
        <fullName evidence="2">Uncharacterized protein</fullName>
    </submittedName>
</protein>
<proteinExistence type="predicted"/>
<evidence type="ECO:0000313" key="2">
    <source>
        <dbReference type="EMBL" id="MFC0515471.1"/>
    </source>
</evidence>
<keyword evidence="3" id="KW-1185">Reference proteome</keyword>
<dbReference type="RefSeq" id="WP_377023294.1">
    <property type="nucleotide sequence ID" value="NZ_JBHLTS010000022.1"/>
</dbReference>